<evidence type="ECO:0000256" key="1">
    <source>
        <dbReference type="ARBA" id="ARBA00004651"/>
    </source>
</evidence>
<feature type="domain" description="ABC transmembrane type-1" evidence="8">
    <location>
        <begin position="74"/>
        <end position="260"/>
    </location>
</feature>
<evidence type="ECO:0000256" key="5">
    <source>
        <dbReference type="ARBA" id="ARBA00022989"/>
    </source>
</evidence>
<dbReference type="Gene3D" id="1.10.3720.10">
    <property type="entry name" value="MetI-like"/>
    <property type="match status" value="1"/>
</dbReference>
<sequence length="270" mass="29565">MSASSSTRQTLLRRRRGRVNWVAPLLVLLIAIAIAYLVSYLVLEPSRQFLLPPPHQVIAVFFDPATLSDIAVGLSRTALVAALGLAAAIIIGMAWAIAMSQARWVEDSLFPYAVILQCIPILALVPLIGFWFGYDLPARIVVCVMISLFPIVSNTLFGLRSTDPGQRDLFLLEKSSRWGRLWRLELPAAMPAVFAGLRIAAGLTIVGAIVGDFFFSRGTPGLGSLISTYQSRLQSPQLFAAIIAASLFGVLVFFAFGWLGRRVVGHWYDF</sequence>
<evidence type="ECO:0000256" key="3">
    <source>
        <dbReference type="ARBA" id="ARBA00022475"/>
    </source>
</evidence>
<organism evidence="9 10">
    <name type="scientific">Herbiconiux ginsengi</name>
    <dbReference type="NCBI Taxonomy" id="381665"/>
    <lineage>
        <taxon>Bacteria</taxon>
        <taxon>Bacillati</taxon>
        <taxon>Actinomycetota</taxon>
        <taxon>Actinomycetes</taxon>
        <taxon>Micrococcales</taxon>
        <taxon>Microbacteriaceae</taxon>
        <taxon>Herbiconiux</taxon>
    </lineage>
</organism>
<name>A0A1H3S0Z7_9MICO</name>
<keyword evidence="4 7" id="KW-0812">Transmembrane</keyword>
<dbReference type="STRING" id="381665.SAMN05216554_3216"/>
<dbReference type="PANTHER" id="PTHR30151">
    <property type="entry name" value="ALKANE SULFONATE ABC TRANSPORTER-RELATED, MEMBRANE SUBUNIT"/>
    <property type="match status" value="1"/>
</dbReference>
<dbReference type="SUPFAM" id="SSF161098">
    <property type="entry name" value="MetI-like"/>
    <property type="match status" value="1"/>
</dbReference>
<evidence type="ECO:0000256" key="2">
    <source>
        <dbReference type="ARBA" id="ARBA00022448"/>
    </source>
</evidence>
<dbReference type="CDD" id="cd06261">
    <property type="entry name" value="TM_PBP2"/>
    <property type="match status" value="1"/>
</dbReference>
<feature type="transmembrane region" description="Helical" evidence="7">
    <location>
        <begin position="138"/>
        <end position="159"/>
    </location>
</feature>
<keyword evidence="6 7" id="KW-0472">Membrane</keyword>
<dbReference type="GO" id="GO:0005886">
    <property type="term" value="C:plasma membrane"/>
    <property type="evidence" value="ECO:0007669"/>
    <property type="project" value="UniProtKB-SubCell"/>
</dbReference>
<keyword evidence="10" id="KW-1185">Reference proteome</keyword>
<evidence type="ECO:0000259" key="8">
    <source>
        <dbReference type="PROSITE" id="PS50928"/>
    </source>
</evidence>
<comment type="similarity">
    <text evidence="7">Belongs to the binding-protein-dependent transport system permease family.</text>
</comment>
<feature type="transmembrane region" description="Helical" evidence="7">
    <location>
        <begin position="21"/>
        <end position="43"/>
    </location>
</feature>
<evidence type="ECO:0000256" key="6">
    <source>
        <dbReference type="ARBA" id="ARBA00023136"/>
    </source>
</evidence>
<feature type="transmembrane region" description="Helical" evidence="7">
    <location>
        <begin position="238"/>
        <end position="259"/>
    </location>
</feature>
<comment type="subcellular location">
    <subcellularLocation>
        <location evidence="1 7">Cell membrane</location>
        <topology evidence="1 7">Multi-pass membrane protein</topology>
    </subcellularLocation>
</comment>
<dbReference type="InterPro" id="IPR000515">
    <property type="entry name" value="MetI-like"/>
</dbReference>
<keyword evidence="2 7" id="KW-0813">Transport</keyword>
<accession>A0A1H3S0Z7</accession>
<feature type="transmembrane region" description="Helical" evidence="7">
    <location>
        <begin position="78"/>
        <end position="97"/>
    </location>
</feature>
<dbReference type="Pfam" id="PF00528">
    <property type="entry name" value="BPD_transp_1"/>
    <property type="match status" value="1"/>
</dbReference>
<evidence type="ECO:0000256" key="7">
    <source>
        <dbReference type="RuleBase" id="RU363032"/>
    </source>
</evidence>
<dbReference type="Proteomes" id="UP000198891">
    <property type="component" value="Unassembled WGS sequence"/>
</dbReference>
<dbReference type="PROSITE" id="PS50928">
    <property type="entry name" value="ABC_TM1"/>
    <property type="match status" value="1"/>
</dbReference>
<dbReference type="GO" id="GO:0055085">
    <property type="term" value="P:transmembrane transport"/>
    <property type="evidence" value="ECO:0007669"/>
    <property type="project" value="InterPro"/>
</dbReference>
<evidence type="ECO:0000313" key="9">
    <source>
        <dbReference type="EMBL" id="SDZ31457.1"/>
    </source>
</evidence>
<dbReference type="AlphaFoldDB" id="A0A1H3S0Z7"/>
<keyword evidence="5 7" id="KW-1133">Transmembrane helix</keyword>
<gene>
    <name evidence="9" type="ORF">SAMN05216554_3216</name>
</gene>
<reference evidence="9 10" key="1">
    <citation type="submission" date="2016-10" db="EMBL/GenBank/DDBJ databases">
        <authorList>
            <person name="de Groot N.N."/>
        </authorList>
    </citation>
    <scope>NUCLEOTIDE SEQUENCE [LARGE SCALE GENOMIC DNA]</scope>
    <source>
        <strain evidence="9 10">CGMCC 4.3491</strain>
    </source>
</reference>
<dbReference type="EMBL" id="FNPZ01000003">
    <property type="protein sequence ID" value="SDZ31457.1"/>
    <property type="molecule type" value="Genomic_DNA"/>
</dbReference>
<dbReference type="InterPro" id="IPR035906">
    <property type="entry name" value="MetI-like_sf"/>
</dbReference>
<feature type="transmembrane region" description="Helical" evidence="7">
    <location>
        <begin position="109"/>
        <end position="132"/>
    </location>
</feature>
<evidence type="ECO:0000313" key="10">
    <source>
        <dbReference type="Proteomes" id="UP000198891"/>
    </source>
</evidence>
<feature type="transmembrane region" description="Helical" evidence="7">
    <location>
        <begin position="186"/>
        <end position="210"/>
    </location>
</feature>
<keyword evidence="3" id="KW-1003">Cell membrane</keyword>
<proteinExistence type="inferred from homology"/>
<dbReference type="OrthoDB" id="3173654at2"/>
<protein>
    <submittedName>
        <fullName evidence="9">NitT/TauT family transport system permease protein</fullName>
    </submittedName>
</protein>
<dbReference type="PANTHER" id="PTHR30151:SF41">
    <property type="entry name" value="ABC TRANSPORTER PERMEASE PROTEIN"/>
    <property type="match status" value="1"/>
</dbReference>
<evidence type="ECO:0000256" key="4">
    <source>
        <dbReference type="ARBA" id="ARBA00022692"/>
    </source>
</evidence>
<dbReference type="RefSeq" id="WP_092555572.1">
    <property type="nucleotide sequence ID" value="NZ_FNPZ01000003.1"/>
</dbReference>